<dbReference type="InterPro" id="IPR045113">
    <property type="entry name" value="Rpb7-like"/>
</dbReference>
<dbReference type="GO" id="GO:0006362">
    <property type="term" value="P:transcription elongation by RNA polymerase I"/>
    <property type="evidence" value="ECO:0007669"/>
    <property type="project" value="TreeGrafter"/>
</dbReference>
<comment type="caution">
    <text evidence="7">The sequence shown here is derived from an EMBL/GenBank/DDBJ whole genome shotgun (WGS) entry which is preliminary data.</text>
</comment>
<feature type="compositionally biased region" description="Basic residues" evidence="5">
    <location>
        <begin position="1"/>
        <end position="12"/>
    </location>
</feature>
<dbReference type="Pfam" id="PF17875">
    <property type="entry name" value="RPA43_OB"/>
    <property type="match status" value="1"/>
</dbReference>
<dbReference type="OrthoDB" id="10250504at2759"/>
<dbReference type="GO" id="GO:0006352">
    <property type="term" value="P:DNA-templated transcription initiation"/>
    <property type="evidence" value="ECO:0007669"/>
    <property type="project" value="InterPro"/>
</dbReference>
<evidence type="ECO:0000313" key="7">
    <source>
        <dbReference type="EMBL" id="KAF7428348.1"/>
    </source>
</evidence>
<accession>A0A8H6ZV57</accession>
<dbReference type="EMBL" id="JACETU010000005">
    <property type="protein sequence ID" value="KAF7428348.1"/>
    <property type="molecule type" value="Genomic_DNA"/>
</dbReference>
<dbReference type="AlphaFoldDB" id="A0A8H6ZV57"/>
<dbReference type="Gene3D" id="3.30.1490.120">
    <property type="entry name" value="RNA polymerase Rpb7-like, N-terminal domain"/>
    <property type="match status" value="1"/>
</dbReference>
<comment type="subcellular location">
    <subcellularLocation>
        <location evidence="1">Nucleus</location>
    </subcellularLocation>
</comment>
<feature type="region of interest" description="Disordered" evidence="5">
    <location>
        <begin position="261"/>
        <end position="335"/>
    </location>
</feature>
<dbReference type="GO" id="GO:0005736">
    <property type="term" value="C:RNA polymerase I complex"/>
    <property type="evidence" value="ECO:0007669"/>
    <property type="project" value="TreeGrafter"/>
</dbReference>
<proteinExistence type="predicted"/>
<keyword evidence="2" id="KW-0240">DNA-directed RNA polymerase</keyword>
<dbReference type="RefSeq" id="XP_036630720.1">
    <property type="nucleotide sequence ID" value="XM_036777100.1"/>
</dbReference>
<evidence type="ECO:0000259" key="6">
    <source>
        <dbReference type="Pfam" id="PF17875"/>
    </source>
</evidence>
<evidence type="ECO:0000256" key="4">
    <source>
        <dbReference type="ARBA" id="ARBA00023242"/>
    </source>
</evidence>
<dbReference type="PANTHER" id="PTHR12709:SF5">
    <property type="entry name" value="DNA-DIRECTED RNA POLYMERASE I SUBUNIT RPA43"/>
    <property type="match status" value="1"/>
</dbReference>
<sequence length="335" mass="36901">MHSTPSKKRKHAQNIGDSVLKKAKSMKFDSDATTPLVKKDKGKAKEVEESEFRIVKTTLTVSISPIFASNPRIGVEELLDSMVMRYIPALEGVVLSHSNLSFIQDTGIIKGDSPYLICDVAFDAVIWSPRVGMKITGKVNLCSPDHISLLVHRTFNVSIPRRHIPTNDWEFEYGPAENDPEFGAVSQDTDEEKQDASEDASKGHSGRWIHKLTSEVVGGESGFISFVVVGLTIANEMLSLVGSLQSDPFSPAHTLVNPLPEEEVEAEEDQDGSASENGIPLDGGSDGESEAVDEDIEQFESDEEETERLVQKRKRIDGQGKEEVGKRKPKRQKDV</sequence>
<dbReference type="VEuPathDB" id="FungiDB:PC9H_007570"/>
<protein>
    <recommendedName>
        <fullName evidence="6">RPA43 OB domain-containing protein</fullName>
    </recommendedName>
</protein>
<keyword evidence="4" id="KW-0539">Nucleus</keyword>
<dbReference type="Proteomes" id="UP000623687">
    <property type="component" value="Unassembled WGS sequence"/>
</dbReference>
<feature type="region of interest" description="Disordered" evidence="5">
    <location>
        <begin position="1"/>
        <end position="23"/>
    </location>
</feature>
<feature type="compositionally biased region" description="Basic and acidic residues" evidence="5">
    <location>
        <begin position="316"/>
        <end position="335"/>
    </location>
</feature>
<dbReference type="GeneID" id="59377388"/>
<gene>
    <name evidence="7" type="ORF">PC9H_007570</name>
</gene>
<dbReference type="InterPro" id="IPR041901">
    <property type="entry name" value="RNAP_I_Rpa43_N"/>
</dbReference>
<name>A0A8H6ZV57_PLEOS</name>
<organism evidence="7 8">
    <name type="scientific">Pleurotus ostreatus</name>
    <name type="common">Oyster mushroom</name>
    <name type="synonym">White-rot fungus</name>
    <dbReference type="NCBI Taxonomy" id="5322"/>
    <lineage>
        <taxon>Eukaryota</taxon>
        <taxon>Fungi</taxon>
        <taxon>Dikarya</taxon>
        <taxon>Basidiomycota</taxon>
        <taxon>Agaricomycotina</taxon>
        <taxon>Agaricomycetes</taxon>
        <taxon>Agaricomycetidae</taxon>
        <taxon>Agaricales</taxon>
        <taxon>Pleurotineae</taxon>
        <taxon>Pleurotaceae</taxon>
        <taxon>Pleurotus</taxon>
    </lineage>
</organism>
<keyword evidence="8" id="KW-1185">Reference proteome</keyword>
<reference evidence="7" key="1">
    <citation type="submission" date="2019-07" db="EMBL/GenBank/DDBJ databases">
        <authorList>
            <person name="Palmer J.M."/>
        </authorList>
    </citation>
    <scope>NUCLEOTIDE SEQUENCE</scope>
    <source>
        <strain evidence="7">PC9</strain>
    </source>
</reference>
<dbReference type="CDD" id="cd04328">
    <property type="entry name" value="RNAP_I_Rpa43_N"/>
    <property type="match status" value="1"/>
</dbReference>
<evidence type="ECO:0000313" key="8">
    <source>
        <dbReference type="Proteomes" id="UP000623687"/>
    </source>
</evidence>
<evidence type="ECO:0000256" key="2">
    <source>
        <dbReference type="ARBA" id="ARBA00022478"/>
    </source>
</evidence>
<feature type="compositionally biased region" description="Acidic residues" evidence="5">
    <location>
        <begin position="261"/>
        <end position="271"/>
    </location>
</feature>
<keyword evidence="3" id="KW-0804">Transcription</keyword>
<dbReference type="InterPro" id="IPR041178">
    <property type="entry name" value="RPA43_OB"/>
</dbReference>
<evidence type="ECO:0000256" key="1">
    <source>
        <dbReference type="ARBA" id="ARBA00004123"/>
    </source>
</evidence>
<evidence type="ECO:0000256" key="3">
    <source>
        <dbReference type="ARBA" id="ARBA00023163"/>
    </source>
</evidence>
<feature type="domain" description="RPA43 OB" evidence="6">
    <location>
        <begin position="129"/>
        <end position="245"/>
    </location>
</feature>
<dbReference type="Gene3D" id="2.40.50.1060">
    <property type="match status" value="1"/>
</dbReference>
<dbReference type="PANTHER" id="PTHR12709">
    <property type="entry name" value="DNA-DIRECTED RNA POLYMERASE II, III"/>
    <property type="match status" value="1"/>
</dbReference>
<evidence type="ECO:0000256" key="5">
    <source>
        <dbReference type="SAM" id="MobiDB-lite"/>
    </source>
</evidence>
<feature type="compositionally biased region" description="Acidic residues" evidence="5">
    <location>
        <begin position="285"/>
        <end position="306"/>
    </location>
</feature>
<feature type="region of interest" description="Disordered" evidence="5">
    <location>
        <begin position="170"/>
        <end position="206"/>
    </location>
</feature>
<dbReference type="InterPro" id="IPR036898">
    <property type="entry name" value="RNA_pol_Rpb7-like_N_sf"/>
</dbReference>